<dbReference type="AlphaFoldDB" id="A0A1R3GH66"/>
<reference evidence="3" key="1">
    <citation type="submission" date="2013-09" db="EMBL/GenBank/DDBJ databases">
        <title>Corchorus olitorius genome sequencing.</title>
        <authorList>
            <person name="Alam M."/>
            <person name="Haque M.S."/>
            <person name="Islam M.S."/>
            <person name="Emdad E.M."/>
            <person name="Islam M.M."/>
            <person name="Ahmed B."/>
            <person name="Halim A."/>
            <person name="Hossen Q.M.M."/>
            <person name="Hossain M.Z."/>
            <person name="Ahmed R."/>
            <person name="Khan M.M."/>
            <person name="Islam R."/>
            <person name="Rashid M.M."/>
            <person name="Khan S.A."/>
            <person name="Rahman M.S."/>
            <person name="Alam M."/>
            <person name="Yahiya A.S."/>
            <person name="Khan M.S."/>
            <person name="Azam M.S."/>
            <person name="Haque T."/>
            <person name="Lashkar M.Z.H."/>
            <person name="Akhand A.I."/>
            <person name="Morshed G."/>
            <person name="Roy S."/>
            <person name="Uddin K.S."/>
            <person name="Rabeya T."/>
            <person name="Hossain A.S."/>
            <person name="Chowdhury A."/>
            <person name="Snigdha A.R."/>
            <person name="Mortoza M.S."/>
            <person name="Matin S.A."/>
            <person name="Hoque S.M.E."/>
            <person name="Islam M.K."/>
            <person name="Roy D.K."/>
            <person name="Haider R."/>
            <person name="Moosa M.M."/>
            <person name="Elias S.M."/>
            <person name="Hasan A.M."/>
            <person name="Jahan S."/>
            <person name="Shafiuddin M."/>
            <person name="Mahmood N."/>
            <person name="Shommy N.S."/>
        </authorList>
    </citation>
    <scope>NUCLEOTIDE SEQUENCE [LARGE SCALE GENOMIC DNA]</scope>
    <source>
        <strain evidence="3">cv. O-4</strain>
    </source>
</reference>
<accession>A0A1R3GH66</accession>
<proteinExistence type="predicted"/>
<comment type="caution">
    <text evidence="2">The sequence shown here is derived from an EMBL/GenBank/DDBJ whole genome shotgun (WGS) entry which is preliminary data.</text>
</comment>
<dbReference type="Proteomes" id="UP000187203">
    <property type="component" value="Unassembled WGS sequence"/>
</dbReference>
<protein>
    <recommendedName>
        <fullName evidence="1">Reverse transcriptase zinc-binding domain-containing protein</fullName>
    </recommendedName>
</protein>
<name>A0A1R3GH66_9ROSI</name>
<sequence length="226" mass="25207">MNNNGRKASLWWDDWTGLGLLRSCVNGPLNSEEDIWTVSDIIDEDGSWNFTVMSMQLPQNVVQTIWAIPVQHFNSGEDCLSWTSSPDGKFNIKSTYHLAQGSVGMDNTNCKWVLKTQTHLKNKHFVWLLVHQRVITGNYLKLIGIVGDDLCLLCSGDSEIAQHLVKDCPGARGLWDQLQAPQPTPSASFFDWLKSNCSNSKPSHHMNLLNARTGDPGHQTCASGEK</sequence>
<dbReference type="EMBL" id="AWUE01022537">
    <property type="protein sequence ID" value="OMO57445.1"/>
    <property type="molecule type" value="Genomic_DNA"/>
</dbReference>
<organism evidence="2 3">
    <name type="scientific">Corchorus olitorius</name>
    <dbReference type="NCBI Taxonomy" id="93759"/>
    <lineage>
        <taxon>Eukaryota</taxon>
        <taxon>Viridiplantae</taxon>
        <taxon>Streptophyta</taxon>
        <taxon>Embryophyta</taxon>
        <taxon>Tracheophyta</taxon>
        <taxon>Spermatophyta</taxon>
        <taxon>Magnoliopsida</taxon>
        <taxon>eudicotyledons</taxon>
        <taxon>Gunneridae</taxon>
        <taxon>Pentapetalae</taxon>
        <taxon>rosids</taxon>
        <taxon>malvids</taxon>
        <taxon>Malvales</taxon>
        <taxon>Malvaceae</taxon>
        <taxon>Grewioideae</taxon>
        <taxon>Apeibeae</taxon>
        <taxon>Corchorus</taxon>
    </lineage>
</organism>
<dbReference type="InterPro" id="IPR026960">
    <property type="entry name" value="RVT-Znf"/>
</dbReference>
<evidence type="ECO:0000259" key="1">
    <source>
        <dbReference type="Pfam" id="PF13966"/>
    </source>
</evidence>
<evidence type="ECO:0000313" key="3">
    <source>
        <dbReference type="Proteomes" id="UP000187203"/>
    </source>
</evidence>
<evidence type="ECO:0000313" key="2">
    <source>
        <dbReference type="EMBL" id="OMO57445.1"/>
    </source>
</evidence>
<dbReference type="OrthoDB" id="1752219at2759"/>
<gene>
    <name evidence="2" type="ORF">COLO4_35381</name>
</gene>
<feature type="domain" description="Reverse transcriptase zinc-binding" evidence="1">
    <location>
        <begin position="90"/>
        <end position="175"/>
    </location>
</feature>
<dbReference type="Pfam" id="PF13966">
    <property type="entry name" value="zf-RVT"/>
    <property type="match status" value="1"/>
</dbReference>
<keyword evidence="3" id="KW-1185">Reference proteome</keyword>